<dbReference type="Gene3D" id="3.90.850.10">
    <property type="entry name" value="Fumarylacetoacetase-like, C-terminal domain"/>
    <property type="match status" value="1"/>
</dbReference>
<name>A0A975K4L4_9SPHN</name>
<dbReference type="PANTHER" id="PTHR11820:SF90">
    <property type="entry name" value="FLUTATHIONE S-TRANSFERASE"/>
    <property type="match status" value="1"/>
</dbReference>
<dbReference type="KEGG" id="spph:KFK14_17110"/>
<evidence type="ECO:0000313" key="3">
    <source>
        <dbReference type="EMBL" id="QUT04741.1"/>
    </source>
</evidence>
<reference evidence="3" key="1">
    <citation type="submission" date="2021-04" db="EMBL/GenBank/DDBJ databases">
        <title>Isolation of p-tert-butylphenol degrading bacteria Sphingobium phenoxybenzoativorans Tas13 from active sludge.</title>
        <authorList>
            <person name="Li Y."/>
        </authorList>
    </citation>
    <scope>NUCLEOTIDE SEQUENCE</scope>
    <source>
        <strain evidence="3">Tas13</strain>
    </source>
</reference>
<accession>A0A975K4L4</accession>
<dbReference type="GO" id="GO:0046872">
    <property type="term" value="F:metal ion binding"/>
    <property type="evidence" value="ECO:0007669"/>
    <property type="project" value="UniProtKB-KW"/>
</dbReference>
<dbReference type="Proteomes" id="UP000681425">
    <property type="component" value="Chromosome"/>
</dbReference>
<proteinExistence type="predicted"/>
<keyword evidence="3" id="KW-0378">Hydrolase</keyword>
<dbReference type="Pfam" id="PF01557">
    <property type="entry name" value="FAA_hydrolase"/>
    <property type="match status" value="1"/>
</dbReference>
<evidence type="ECO:0000259" key="2">
    <source>
        <dbReference type="Pfam" id="PF01557"/>
    </source>
</evidence>
<gene>
    <name evidence="3" type="ORF">KFK14_17110</name>
</gene>
<dbReference type="InterPro" id="IPR036663">
    <property type="entry name" value="Fumarylacetoacetase_C_sf"/>
</dbReference>
<sequence length="223" mass="23450">MDLPEVAAPAIAIAGSSEMFPVRRIFCVGRNYAEHAREMGSDPEREPPFFFTKPGDAVTPGGLLPYPSMTKDLHHEVELVVALGKGGGDIDPADANALIFGHAVGIDLTRRDLQAEAKKGGRPWDMAKGFDQSAPMGPLKAGAPPADAAIALTIDGALRQSGRIADMIWSVPEVIAILSTYVRLAPGDLIFTGTPAGVGPILPGETVVGMIDEVEPVEIRYGA</sequence>
<dbReference type="EMBL" id="CP073910">
    <property type="protein sequence ID" value="QUT04741.1"/>
    <property type="molecule type" value="Genomic_DNA"/>
</dbReference>
<dbReference type="RefSeq" id="WP_212608500.1">
    <property type="nucleotide sequence ID" value="NZ_CP073910.1"/>
</dbReference>
<keyword evidence="1" id="KW-0479">Metal-binding</keyword>
<keyword evidence="4" id="KW-1185">Reference proteome</keyword>
<dbReference type="SUPFAM" id="SSF56529">
    <property type="entry name" value="FAH"/>
    <property type="match status" value="1"/>
</dbReference>
<feature type="domain" description="Fumarylacetoacetase-like C-terminal" evidence="2">
    <location>
        <begin position="25"/>
        <end position="208"/>
    </location>
</feature>
<evidence type="ECO:0000313" key="4">
    <source>
        <dbReference type="Proteomes" id="UP000681425"/>
    </source>
</evidence>
<dbReference type="GO" id="GO:0018773">
    <property type="term" value="F:acetylpyruvate hydrolase activity"/>
    <property type="evidence" value="ECO:0007669"/>
    <property type="project" value="TreeGrafter"/>
</dbReference>
<dbReference type="AlphaFoldDB" id="A0A975K4L4"/>
<organism evidence="3 4">
    <name type="scientific">Sphingobium phenoxybenzoativorans</name>
    <dbReference type="NCBI Taxonomy" id="1592790"/>
    <lineage>
        <taxon>Bacteria</taxon>
        <taxon>Pseudomonadati</taxon>
        <taxon>Pseudomonadota</taxon>
        <taxon>Alphaproteobacteria</taxon>
        <taxon>Sphingomonadales</taxon>
        <taxon>Sphingomonadaceae</taxon>
        <taxon>Sphingobium</taxon>
    </lineage>
</organism>
<dbReference type="InterPro" id="IPR011234">
    <property type="entry name" value="Fumarylacetoacetase-like_C"/>
</dbReference>
<dbReference type="PANTHER" id="PTHR11820">
    <property type="entry name" value="ACYLPYRUVASE"/>
    <property type="match status" value="1"/>
</dbReference>
<evidence type="ECO:0000256" key="1">
    <source>
        <dbReference type="ARBA" id="ARBA00022723"/>
    </source>
</evidence>
<protein>
    <submittedName>
        <fullName evidence="3">Fumarylacetoacetate hydrolase family protein</fullName>
    </submittedName>
</protein>